<dbReference type="InterPro" id="IPR027417">
    <property type="entry name" value="P-loop_NTPase"/>
</dbReference>
<evidence type="ECO:0000256" key="1">
    <source>
        <dbReference type="ARBA" id="ARBA00004496"/>
    </source>
</evidence>
<evidence type="ECO:0000256" key="11">
    <source>
        <dbReference type="ARBA" id="ARBA00038000"/>
    </source>
</evidence>
<reference evidence="15 16" key="1">
    <citation type="submission" date="2017-08" db="EMBL/GenBank/DDBJ databases">
        <title>Reclassification of Bisgaard taxon 37 and 44.</title>
        <authorList>
            <person name="Christensen H."/>
        </authorList>
    </citation>
    <scope>NUCLEOTIDE SEQUENCE [LARGE SCALE GENOMIC DNA]</scope>
    <source>
        <strain evidence="15 16">B96_4</strain>
    </source>
</reference>
<evidence type="ECO:0000313" key="15">
    <source>
        <dbReference type="EMBL" id="RIY33268.1"/>
    </source>
</evidence>
<dbReference type="SUPFAM" id="SSF52540">
    <property type="entry name" value="P-loop containing nucleoside triphosphate hydrolases"/>
    <property type="match status" value="2"/>
</dbReference>
<dbReference type="GO" id="GO:0005524">
    <property type="term" value="F:ATP binding"/>
    <property type="evidence" value="ECO:0007669"/>
    <property type="project" value="UniProtKB-KW"/>
</dbReference>
<evidence type="ECO:0000256" key="13">
    <source>
        <dbReference type="ARBA" id="ARBA00042156"/>
    </source>
</evidence>
<dbReference type="GO" id="GO:0004518">
    <property type="term" value="F:nuclease activity"/>
    <property type="evidence" value="ECO:0007669"/>
    <property type="project" value="UniProtKB-KW"/>
</dbReference>
<keyword evidence="16" id="KW-1185">Reference proteome</keyword>
<comment type="caution">
    <text evidence="15">The sequence shown here is derived from an EMBL/GenBank/DDBJ whole genome shotgun (WGS) entry which is preliminary data.</text>
</comment>
<comment type="similarity">
    <text evidence="11">Belongs to the ABC transporter superfamily. UvrA family.</text>
</comment>
<dbReference type="GO" id="GO:0006281">
    <property type="term" value="P:DNA repair"/>
    <property type="evidence" value="ECO:0007669"/>
    <property type="project" value="UniProtKB-KW"/>
</dbReference>
<evidence type="ECO:0000256" key="2">
    <source>
        <dbReference type="ARBA" id="ARBA00022490"/>
    </source>
</evidence>
<organism evidence="15 16">
    <name type="scientific">Psittacicella melopsittaci</name>
    <dbReference type="NCBI Taxonomy" id="2028576"/>
    <lineage>
        <taxon>Bacteria</taxon>
        <taxon>Pseudomonadati</taxon>
        <taxon>Pseudomonadota</taxon>
        <taxon>Gammaproteobacteria</taxon>
        <taxon>Pasteurellales</taxon>
        <taxon>Psittacicellaceae</taxon>
        <taxon>Psittacicella</taxon>
    </lineage>
</organism>
<dbReference type="Gene3D" id="1.20.1580.10">
    <property type="entry name" value="ABC transporter ATPase like domain"/>
    <property type="match status" value="2"/>
</dbReference>
<dbReference type="OrthoDB" id="9809851at2"/>
<evidence type="ECO:0000256" key="10">
    <source>
        <dbReference type="ARBA" id="ARBA00023204"/>
    </source>
</evidence>
<protein>
    <recommendedName>
        <fullName evidence="12">UvrABC system protein A</fullName>
    </recommendedName>
    <alternativeName>
        <fullName evidence="13">Excinuclease ABC subunit A</fullName>
    </alternativeName>
</protein>
<keyword evidence="4" id="KW-0547">Nucleotide-binding</keyword>
<evidence type="ECO:0000256" key="8">
    <source>
        <dbReference type="ARBA" id="ARBA00022881"/>
    </source>
</evidence>
<evidence type="ECO:0000256" key="4">
    <source>
        <dbReference type="ARBA" id="ARBA00022741"/>
    </source>
</evidence>
<keyword evidence="2" id="KW-0963">Cytoplasm</keyword>
<dbReference type="AlphaFoldDB" id="A0A3A1Y7S8"/>
<dbReference type="EMBL" id="NRJH01000018">
    <property type="protein sequence ID" value="RIY33268.1"/>
    <property type="molecule type" value="Genomic_DNA"/>
</dbReference>
<evidence type="ECO:0000256" key="9">
    <source>
        <dbReference type="ARBA" id="ARBA00023125"/>
    </source>
</evidence>
<evidence type="ECO:0000313" key="16">
    <source>
        <dbReference type="Proteomes" id="UP000266258"/>
    </source>
</evidence>
<gene>
    <name evidence="15" type="ORF">CJP74_02245</name>
</gene>
<dbReference type="InterPro" id="IPR003439">
    <property type="entry name" value="ABC_transporter-like_ATP-bd"/>
</dbReference>
<evidence type="ECO:0000256" key="6">
    <source>
        <dbReference type="ARBA" id="ARBA00022769"/>
    </source>
</evidence>
<keyword evidence="10" id="KW-0234">DNA repair</keyword>
<dbReference type="PANTHER" id="PTHR43152">
    <property type="entry name" value="UVRABC SYSTEM PROTEIN A"/>
    <property type="match status" value="1"/>
</dbReference>
<accession>A0A3A1Y7S8</accession>
<keyword evidence="8" id="KW-0267">Excision nuclease</keyword>
<keyword evidence="9" id="KW-0238">DNA-binding</keyword>
<dbReference type="GO" id="GO:0005737">
    <property type="term" value="C:cytoplasm"/>
    <property type="evidence" value="ECO:0007669"/>
    <property type="project" value="UniProtKB-SubCell"/>
</dbReference>
<name>A0A3A1Y7S8_9GAMM</name>
<dbReference type="GO" id="GO:0016887">
    <property type="term" value="F:ATP hydrolysis activity"/>
    <property type="evidence" value="ECO:0007669"/>
    <property type="project" value="InterPro"/>
</dbReference>
<dbReference type="RefSeq" id="WP_119496658.1">
    <property type="nucleotide sequence ID" value="NZ_NRJH01000018.1"/>
</dbReference>
<keyword evidence="7" id="KW-0067">ATP-binding</keyword>
<evidence type="ECO:0000256" key="3">
    <source>
        <dbReference type="ARBA" id="ARBA00022737"/>
    </source>
</evidence>
<dbReference type="PANTHER" id="PTHR43152:SF3">
    <property type="entry name" value="UVRABC SYSTEM PROTEIN A"/>
    <property type="match status" value="1"/>
</dbReference>
<keyword evidence="3" id="KW-0677">Repeat</keyword>
<evidence type="ECO:0000256" key="7">
    <source>
        <dbReference type="ARBA" id="ARBA00022840"/>
    </source>
</evidence>
<evidence type="ECO:0000256" key="5">
    <source>
        <dbReference type="ARBA" id="ARBA00022763"/>
    </source>
</evidence>
<keyword evidence="6" id="KW-0228">DNA excision</keyword>
<evidence type="ECO:0000259" key="14">
    <source>
        <dbReference type="PROSITE" id="PS50893"/>
    </source>
</evidence>
<dbReference type="PROSITE" id="PS50893">
    <property type="entry name" value="ABC_TRANSPORTER_2"/>
    <property type="match status" value="1"/>
</dbReference>
<dbReference type="GO" id="GO:0003677">
    <property type="term" value="F:DNA binding"/>
    <property type="evidence" value="ECO:0007669"/>
    <property type="project" value="UniProtKB-KW"/>
</dbReference>
<evidence type="ECO:0000256" key="12">
    <source>
        <dbReference type="ARBA" id="ARBA00039316"/>
    </source>
</evidence>
<comment type="subcellular location">
    <subcellularLocation>
        <location evidence="1">Cytoplasm</location>
    </subcellularLocation>
</comment>
<keyword evidence="5" id="KW-0227">DNA damage</keyword>
<proteinExistence type="inferred from homology"/>
<dbReference type="Proteomes" id="UP000266258">
    <property type="component" value="Unassembled WGS sequence"/>
</dbReference>
<feature type="domain" description="ABC transporter" evidence="14">
    <location>
        <begin position="356"/>
        <end position="585"/>
    </location>
</feature>
<dbReference type="Gene3D" id="3.40.50.300">
    <property type="entry name" value="P-loop containing nucleotide triphosphate hydrolases"/>
    <property type="match status" value="3"/>
</dbReference>
<sequence>MSFPRNIDIQNAYIHNLNIKHLEIPLNKFVVITGASGSGKSTLIHNVLTNQAARMLNLGLNRSLFNNLQYFSDHQALKVTGITPVQYLSQRFEHKSRRLNLAQFIDVETPINVLFSRFSAFADDNISEAYDKGKIYKLITNLPSPDKQTLENALQRRGQGYKYRYQVTFPIHLPMLPGLEDLDFPAPDNLTQDQIIARNKLIFKAINSNFNYDQDTVVVNKKHVFDYYDLQDDIEDLTFCIETFDVCFSEFRDPQNLPENFAINFDHAYDNALQYEEQAFKDYFNKHAAQQTDLHKLGLKNLKDEQRVEYTATNSNKLRILYPPSVGIYLPTQELLTDYPLQSVVENKQKKLVFDAHDLNAFSTFGKNKCPTCKGSGLNSASNDALNEYCPKCKGIGLAKYILAAKLENKTYKELFTEPLDKVYSFFQRYLKKEKGKISPSEKISNAVDMQVFKVSLIQEILTNLEHLIDLKLGYLNLVRKIYTLSGGEIQHIQLSKILTHQTTGVTYILDEPSIGLPPASNQVLINKLRAVVDRGNSVIVVEHDRDFITQADYVIVLHAGNITFAGEQQQLLEADIPLVKYLQYQTPISQVFADINNKNYNQALEQDKLSLDQEGLKNILINTNFSQNIANNLDTAKVYAKSLDISLETLFSPAYKEIKREKFVYVGVNQGYFKNQTVAFMRNAINVITGVSGSGKSFFAYRVLYLATQAALKPGVKVEEFKKQYKIKNILGGIGSSLTPEQKVNPGHKFSRIIYTKQNLHEVNLSRSISSYFNIDTDLAKIFADSAKLTFRQQNSVLGKSIILEEADFVIKTGKRKNLCSECNGKKYIQVQLEKDISENITCPECNGAGFAPYVLSVYLSYDPHSQMRYNIADFYKLTIDQAYEFLLKYHKSFPSIGLKHIILRLAYLKRFRLGHLSLGQKLEDISGGELQRLYLIREISGTKINKTNPKDQEYLIIIDEPTTGLHFDDIQSLLDFLVELRNEGHTIVLIEHNVDLVANCDYLVEFGPGAADNGGKVVFSGTINQLVQLVENPGNEYVSDMMQEIYNYNLKLHKFIAKEQEK</sequence>